<evidence type="ECO:0000259" key="4">
    <source>
        <dbReference type="PROSITE" id="PS52004"/>
    </source>
</evidence>
<dbReference type="GO" id="GO:0004315">
    <property type="term" value="F:3-oxoacyl-[acyl-carrier-protein] synthase activity"/>
    <property type="evidence" value="ECO:0007669"/>
    <property type="project" value="TreeGrafter"/>
</dbReference>
<dbReference type="GO" id="GO:0006633">
    <property type="term" value="P:fatty acid biosynthetic process"/>
    <property type="evidence" value="ECO:0007669"/>
    <property type="project" value="TreeGrafter"/>
</dbReference>
<dbReference type="Pfam" id="PF02801">
    <property type="entry name" value="Ketoacyl-synt_C"/>
    <property type="match status" value="1"/>
</dbReference>
<dbReference type="InterPro" id="IPR020841">
    <property type="entry name" value="PKS_Beta-ketoAc_synthase_dom"/>
</dbReference>
<dbReference type="SUPFAM" id="SSF53901">
    <property type="entry name" value="Thiolase-like"/>
    <property type="match status" value="2"/>
</dbReference>
<dbReference type="InterPro" id="IPR014030">
    <property type="entry name" value="Ketoacyl_synth_N"/>
</dbReference>
<evidence type="ECO:0000256" key="2">
    <source>
        <dbReference type="ARBA" id="ARBA00022679"/>
    </source>
</evidence>
<sequence length="405" mass="40968">MAEDLDGFSAALRAGRSGVRVTGDEMAAEARTPVAAWPAEPDLTGWAARRLAGDTEAAARLVRAVSRTAPPARGAARVAAAALHDAGLGPQERAAAGLIVAGNNLALAYQAEVWRGFISRPGGVRPSHALTHLDTDVIGAVSEATGVVGEGWQAGGASAAGTLAVILAARMIAAGDLDRCLVVAPVTELSAAELRAFHATGAMVSHADPERPWQACRPFDRHRQGFVYGKGAAAVLLEEAGAAAARGAKPLALVAGYGQRLDGRRGTRPDPAGQVAALRAALAAAGVDPGEVDYVNAHGTGSVVGDAVEAQALLSVFGAGPAPLINSTKPLTGHCMGASGLLELVATVLQMRDGFVHPNPNLAEPLDPELPLAGRSATPATIRTAVSNSVAFSGINCALVLRSPG</sequence>
<dbReference type="Proteomes" id="UP000655287">
    <property type="component" value="Unassembled WGS sequence"/>
</dbReference>
<reference evidence="5" key="1">
    <citation type="submission" date="2021-01" db="EMBL/GenBank/DDBJ databases">
        <title>Whole genome shotgun sequence of Sphaerisporangium rufum NBRC 109079.</title>
        <authorList>
            <person name="Komaki H."/>
            <person name="Tamura T."/>
        </authorList>
    </citation>
    <scope>NUCLEOTIDE SEQUENCE</scope>
    <source>
        <strain evidence="5">NBRC 109079</strain>
    </source>
</reference>
<evidence type="ECO:0000313" key="6">
    <source>
        <dbReference type="Proteomes" id="UP000655287"/>
    </source>
</evidence>
<dbReference type="GO" id="GO:0005829">
    <property type="term" value="C:cytosol"/>
    <property type="evidence" value="ECO:0007669"/>
    <property type="project" value="TreeGrafter"/>
</dbReference>
<comment type="caution">
    <text evidence="5">The sequence shown here is derived from an EMBL/GenBank/DDBJ whole genome shotgun (WGS) entry which is preliminary data.</text>
</comment>
<evidence type="ECO:0000256" key="3">
    <source>
        <dbReference type="RuleBase" id="RU003694"/>
    </source>
</evidence>
<dbReference type="PANTHER" id="PTHR11712:SF336">
    <property type="entry name" value="3-OXOACYL-[ACYL-CARRIER-PROTEIN] SYNTHASE, MITOCHONDRIAL"/>
    <property type="match status" value="1"/>
</dbReference>
<organism evidence="5 6">
    <name type="scientific">Sphaerisporangium rufum</name>
    <dbReference type="NCBI Taxonomy" id="1381558"/>
    <lineage>
        <taxon>Bacteria</taxon>
        <taxon>Bacillati</taxon>
        <taxon>Actinomycetota</taxon>
        <taxon>Actinomycetes</taxon>
        <taxon>Streptosporangiales</taxon>
        <taxon>Streptosporangiaceae</taxon>
        <taxon>Sphaerisporangium</taxon>
    </lineage>
</organism>
<gene>
    <name evidence="5" type="primary">pksF</name>
    <name evidence="5" type="ORF">Sru01_49890</name>
</gene>
<dbReference type="PANTHER" id="PTHR11712">
    <property type="entry name" value="POLYKETIDE SYNTHASE-RELATED"/>
    <property type="match status" value="1"/>
</dbReference>
<dbReference type="PROSITE" id="PS52004">
    <property type="entry name" value="KS3_2"/>
    <property type="match status" value="1"/>
</dbReference>
<protein>
    <submittedName>
        <fullName evidence="5">Polyketide biosynthesis malonyl-ACP decarboxylase PksF</fullName>
    </submittedName>
</protein>
<proteinExistence type="inferred from homology"/>
<dbReference type="SMART" id="SM00825">
    <property type="entry name" value="PKS_KS"/>
    <property type="match status" value="1"/>
</dbReference>
<name>A0A919V2S4_9ACTN</name>
<evidence type="ECO:0000256" key="1">
    <source>
        <dbReference type="ARBA" id="ARBA00008467"/>
    </source>
</evidence>
<evidence type="ECO:0000313" key="5">
    <source>
        <dbReference type="EMBL" id="GII80007.1"/>
    </source>
</evidence>
<dbReference type="EMBL" id="BOOU01000067">
    <property type="protein sequence ID" value="GII80007.1"/>
    <property type="molecule type" value="Genomic_DNA"/>
</dbReference>
<comment type="similarity">
    <text evidence="1 3">Belongs to the thiolase-like superfamily. Beta-ketoacyl-ACP synthases family.</text>
</comment>
<keyword evidence="6" id="KW-1185">Reference proteome</keyword>
<dbReference type="InterPro" id="IPR016039">
    <property type="entry name" value="Thiolase-like"/>
</dbReference>
<dbReference type="InterPro" id="IPR014031">
    <property type="entry name" value="Ketoacyl_synth_C"/>
</dbReference>
<dbReference type="Gene3D" id="3.40.47.10">
    <property type="match status" value="1"/>
</dbReference>
<accession>A0A919V2S4</accession>
<dbReference type="AlphaFoldDB" id="A0A919V2S4"/>
<feature type="domain" description="Ketosynthase family 3 (KS3)" evidence="4">
    <location>
        <begin position="1"/>
        <end position="403"/>
    </location>
</feature>
<dbReference type="Pfam" id="PF00109">
    <property type="entry name" value="ketoacyl-synt"/>
    <property type="match status" value="1"/>
</dbReference>
<dbReference type="InterPro" id="IPR000794">
    <property type="entry name" value="Beta-ketoacyl_synthase"/>
</dbReference>
<keyword evidence="2 3" id="KW-0808">Transferase</keyword>